<dbReference type="Proteomes" id="UP001108280">
    <property type="component" value="Chromosome 7"/>
</dbReference>
<dbReference type="Pfam" id="PF15730">
    <property type="entry name" value="DUF4680"/>
    <property type="match status" value="1"/>
</dbReference>
<name>A0A9J7GCI0_CRIGR</name>
<keyword evidence="2" id="KW-1185">Reference proteome</keyword>
<reference evidence="2" key="2">
    <citation type="journal article" date="2020" name="Biotechnol. Bioeng.">
        <title>Chromosome-scale scaffolds for the Chinese hamster reference genome assembly to facilitate the study of the CHO epigenome.</title>
        <authorList>
            <person name="Hilliard W."/>
            <person name="MacDonald M."/>
            <person name="Lee K.H."/>
        </authorList>
    </citation>
    <scope>NUCLEOTIDE SEQUENCE [LARGE SCALE GENOMIC DNA]</scope>
    <source>
        <strain evidence="2">17A/GY</strain>
    </source>
</reference>
<gene>
    <name evidence="3" type="primary">CUNH5orf47</name>
</gene>
<feature type="region of interest" description="Disordered" evidence="1">
    <location>
        <begin position="79"/>
        <end position="101"/>
    </location>
</feature>
<sequence>MVPAGSRQRPDRPDLIYVTRFASHRCGVWQLRGPRGLRHQVPRLEACLAKEQAAMESGSPGEELPTGSHAGVAATRDYSTSFQLRRSRAPRGPEQAARAGLNQKNAAKEFDFPIPLNEASKIMKERKKVLVWKNVQKVISKMIAENEKFRRRLKCQNLSSEGLWPCMRNSRWCQMTGGVGAVPGGRREQASRLAAAEIFSERWRLALRSSGSRHARAAFSAPRARAVEGGLLFVLLLYILA</sequence>
<accession>A0A9J7GCI0</accession>
<dbReference type="PANTHER" id="PTHR38655:SF1">
    <property type="entry name" value="SIMILAR TO RIKEN CDNA 4930524B15"/>
    <property type="match status" value="1"/>
</dbReference>
<dbReference type="GeneID" id="113836623"/>
<dbReference type="PANTHER" id="PTHR38655">
    <property type="entry name" value="SIMILAR TO RIKEN CDNA 4930524B15"/>
    <property type="match status" value="1"/>
</dbReference>
<reference evidence="2" key="1">
    <citation type="journal article" date="2018" name="Biotechnol. Bioeng.">
        <title>A reference genome of the Chinese hamster based on a hybrid assembly strategy.</title>
        <authorList>
            <person name="Rupp O."/>
            <person name="MacDonald M.L."/>
            <person name="Li S."/>
            <person name="Dhiman H."/>
            <person name="Polson S."/>
            <person name="Griep S."/>
            <person name="Heffner K."/>
            <person name="Hernandez I."/>
            <person name="Brinkrolf K."/>
            <person name="Jadhav V."/>
            <person name="Samoudi M."/>
            <person name="Hao H."/>
            <person name="Kingham B."/>
            <person name="Goesmann A."/>
            <person name="Betenbaugh M.J."/>
            <person name="Lewis N.E."/>
            <person name="Borth N."/>
            <person name="Lee K.H."/>
        </authorList>
    </citation>
    <scope>NUCLEOTIDE SEQUENCE [LARGE SCALE GENOMIC DNA]</scope>
    <source>
        <strain evidence="2">17A/GY</strain>
    </source>
</reference>
<dbReference type="KEGG" id="cge:113836623"/>
<protein>
    <submittedName>
        <fullName evidence="3">Uncharacterized protein C5orf47 homolog isoform X2</fullName>
    </submittedName>
</protein>
<proteinExistence type="predicted"/>
<dbReference type="RefSeq" id="XP_027280617.1">
    <property type="nucleotide sequence ID" value="XM_027424816.2"/>
</dbReference>
<evidence type="ECO:0000313" key="2">
    <source>
        <dbReference type="Proteomes" id="UP001108280"/>
    </source>
</evidence>
<evidence type="ECO:0000313" key="3">
    <source>
        <dbReference type="RefSeq" id="XP_027280617.1"/>
    </source>
</evidence>
<dbReference type="InterPro" id="IPR031464">
    <property type="entry name" value="DUF4680"/>
</dbReference>
<dbReference type="OrthoDB" id="9392174at2759"/>
<evidence type="ECO:0000256" key="1">
    <source>
        <dbReference type="SAM" id="MobiDB-lite"/>
    </source>
</evidence>
<dbReference type="AlphaFoldDB" id="A0A9J7GCI0"/>
<reference evidence="3" key="3">
    <citation type="submission" date="2025-08" db="UniProtKB">
        <authorList>
            <consortium name="RefSeq"/>
        </authorList>
    </citation>
    <scope>IDENTIFICATION</scope>
    <source>
        <strain evidence="3">17A/GY</strain>
        <tissue evidence="3">Liver</tissue>
    </source>
</reference>
<organism evidence="2 3">
    <name type="scientific">Cricetulus griseus</name>
    <name type="common">Chinese hamster</name>
    <name type="synonym">Cricetulus barabensis griseus</name>
    <dbReference type="NCBI Taxonomy" id="10029"/>
    <lineage>
        <taxon>Eukaryota</taxon>
        <taxon>Metazoa</taxon>
        <taxon>Chordata</taxon>
        <taxon>Craniata</taxon>
        <taxon>Vertebrata</taxon>
        <taxon>Euteleostomi</taxon>
        <taxon>Mammalia</taxon>
        <taxon>Eutheria</taxon>
        <taxon>Euarchontoglires</taxon>
        <taxon>Glires</taxon>
        <taxon>Rodentia</taxon>
        <taxon>Myomorpha</taxon>
        <taxon>Muroidea</taxon>
        <taxon>Cricetidae</taxon>
        <taxon>Cricetinae</taxon>
        <taxon>Cricetulus</taxon>
    </lineage>
</organism>
<dbReference type="CTD" id="136047764"/>